<evidence type="ECO:0000256" key="1">
    <source>
        <dbReference type="SAM" id="MobiDB-lite"/>
    </source>
</evidence>
<dbReference type="Proteomes" id="UP000433876">
    <property type="component" value="Unassembled WGS sequence"/>
</dbReference>
<comment type="caution">
    <text evidence="2">The sequence shown here is derived from an EMBL/GenBank/DDBJ whole genome shotgun (WGS) entry which is preliminary data.</text>
</comment>
<accession>A0A8S8ZD93</accession>
<feature type="compositionally biased region" description="Basic and acidic residues" evidence="1">
    <location>
        <begin position="1"/>
        <end position="20"/>
    </location>
</feature>
<proteinExistence type="predicted"/>
<organism evidence="2 3">
    <name type="scientific">Sordaria macrospora</name>
    <dbReference type="NCBI Taxonomy" id="5147"/>
    <lineage>
        <taxon>Eukaryota</taxon>
        <taxon>Fungi</taxon>
        <taxon>Dikarya</taxon>
        <taxon>Ascomycota</taxon>
        <taxon>Pezizomycotina</taxon>
        <taxon>Sordariomycetes</taxon>
        <taxon>Sordariomycetidae</taxon>
        <taxon>Sordariales</taxon>
        <taxon>Sordariaceae</taxon>
        <taxon>Sordaria</taxon>
    </lineage>
</organism>
<evidence type="ECO:0000313" key="3">
    <source>
        <dbReference type="Proteomes" id="UP000433876"/>
    </source>
</evidence>
<reference evidence="2 3" key="1">
    <citation type="submission" date="2017-07" db="EMBL/GenBank/DDBJ databases">
        <title>Genome sequence of the Sordaria macrospora wild type strain R19027.</title>
        <authorList>
            <person name="Nowrousian M."/>
            <person name="Teichert I."/>
            <person name="Kueck U."/>
        </authorList>
    </citation>
    <scope>NUCLEOTIDE SEQUENCE [LARGE SCALE GENOMIC DNA]</scope>
    <source>
        <strain evidence="2 3">R19027</strain>
        <tissue evidence="2">Mycelium</tissue>
    </source>
</reference>
<gene>
    <name evidence="2" type="ORF">SMACR_00593</name>
</gene>
<feature type="region of interest" description="Disordered" evidence="1">
    <location>
        <begin position="1"/>
        <end position="148"/>
    </location>
</feature>
<feature type="compositionally biased region" description="Polar residues" evidence="1">
    <location>
        <begin position="58"/>
        <end position="68"/>
    </location>
</feature>
<protein>
    <submittedName>
        <fullName evidence="2">Uncharacterized protein</fullName>
    </submittedName>
</protein>
<feature type="compositionally biased region" description="Low complexity" evidence="1">
    <location>
        <begin position="90"/>
        <end position="111"/>
    </location>
</feature>
<name>A0A8S8ZD93_SORMA</name>
<sequence>MGSEKRQDKDEMEEPIKTEEVNEQEEESTKEAQTHEDGPTVESQNLENPAELAHPVIVTSQPTSTPANTDDMANAVSLTQIPELTPAANSQATENTASESASTQSTVVVSSHQEDDVTANTSLPPTQPQEAEEVEGPTSDTETVYPGEENNLEPYVFNWGDHAFIDETGHLDTYKRVDDAQFDPTKQHLHRCHWIGVTEVDKPRQHIKHYPGPVDSSGQCPSLPVPELTLTTPEGETWWLDDPMPWGRLCMNWEWLSQSSVDEDGYMDTWKRVAEEEQREQVARGQRRLQKDNWVLSKWEPLEKKPEGVPKLKVTVPGGATFWLDEPRSWADLDDDDDDCVRNRYKHRSIIAGIEQ</sequence>
<dbReference type="AlphaFoldDB" id="A0A8S8ZD93"/>
<dbReference type="EMBL" id="NMPR01000212">
    <property type="protein sequence ID" value="KAA8628033.1"/>
    <property type="molecule type" value="Genomic_DNA"/>
</dbReference>
<feature type="compositionally biased region" description="Basic and acidic residues" evidence="1">
    <location>
        <begin position="27"/>
        <end position="38"/>
    </location>
</feature>
<dbReference type="VEuPathDB" id="FungiDB:SMAC_00593"/>
<evidence type="ECO:0000313" key="2">
    <source>
        <dbReference type="EMBL" id="KAA8628033.1"/>
    </source>
</evidence>